<gene>
    <name evidence="1" type="ORF">HBR001_LOCUS5415</name>
</gene>
<organism evidence="1 2">
    <name type="scientific">Hyaloperonospora brassicae</name>
    <name type="common">Brassica downy mildew</name>
    <name type="synonym">Peronospora brassicae</name>
    <dbReference type="NCBI Taxonomy" id="162125"/>
    <lineage>
        <taxon>Eukaryota</taxon>
        <taxon>Sar</taxon>
        <taxon>Stramenopiles</taxon>
        <taxon>Oomycota</taxon>
        <taxon>Peronosporomycetes</taxon>
        <taxon>Peronosporales</taxon>
        <taxon>Peronosporaceae</taxon>
        <taxon>Hyaloperonospora</taxon>
    </lineage>
</organism>
<evidence type="ECO:0000313" key="2">
    <source>
        <dbReference type="Proteomes" id="UP001162031"/>
    </source>
</evidence>
<sequence>MGSPVNVDSLHYWGPISDHAPCCSSIKYAHLNTVNNSWVKAAQQQAVCDRALTVSNSSTNFTISDTIIVTHSMGSLLVGAAIAGGMCELSSSSTWVSMATPMSGSMGSDFAQDVCDGKSNALMEKVADIRQQCPVNIATKSVAYENGTRSFSHLNRAYKSAQKAYRKHVSAAMCSSSSSGLLSTYQARFWLLSEIVPHKSKQNDGMVEYASCTSGLDEGKFESDYRSRFYRSKLNHWDMQFKSGDGLLNKAKMPVKWFECLL</sequence>
<dbReference type="Gene3D" id="3.40.50.1820">
    <property type="entry name" value="alpha/beta hydrolase"/>
    <property type="match status" value="1"/>
</dbReference>
<keyword evidence="2" id="KW-1185">Reference proteome</keyword>
<evidence type="ECO:0000313" key="1">
    <source>
        <dbReference type="EMBL" id="CAI5732113.1"/>
    </source>
</evidence>
<reference evidence="1" key="1">
    <citation type="submission" date="2022-12" db="EMBL/GenBank/DDBJ databases">
        <authorList>
            <person name="Webb A."/>
        </authorList>
    </citation>
    <scope>NUCLEOTIDE SEQUENCE</scope>
    <source>
        <strain evidence="1">Hp1</strain>
    </source>
</reference>
<proteinExistence type="predicted"/>
<dbReference type="EMBL" id="CANTFL010001135">
    <property type="protein sequence ID" value="CAI5732113.1"/>
    <property type="molecule type" value="Genomic_DNA"/>
</dbReference>
<accession>A0AAV0U7R6</accession>
<dbReference type="PANTHER" id="PTHR22538">
    <property type="entry name" value="CILIA- AND FLAGELLA-ASSOCIATED PROTEIN 74"/>
    <property type="match status" value="1"/>
</dbReference>
<dbReference type="AlphaFoldDB" id="A0AAV0U7R6"/>
<evidence type="ECO:0008006" key="3">
    <source>
        <dbReference type="Google" id="ProtNLM"/>
    </source>
</evidence>
<dbReference type="PANTHER" id="PTHR22538:SF1">
    <property type="entry name" value="VWFD DOMAIN-CONTAINING PROTEIN"/>
    <property type="match status" value="1"/>
</dbReference>
<dbReference type="InterPro" id="IPR029058">
    <property type="entry name" value="AB_hydrolase_fold"/>
</dbReference>
<protein>
    <recommendedName>
        <fullName evidence="3">GPI inositol-deacylase</fullName>
    </recommendedName>
</protein>
<name>A0AAV0U7R6_HYABA</name>
<comment type="caution">
    <text evidence="1">The sequence shown here is derived from an EMBL/GenBank/DDBJ whole genome shotgun (WGS) entry which is preliminary data.</text>
</comment>
<dbReference type="Proteomes" id="UP001162031">
    <property type="component" value="Unassembled WGS sequence"/>
</dbReference>